<dbReference type="PANTHER" id="PTHR46401">
    <property type="entry name" value="GLYCOSYLTRANSFERASE WBBK-RELATED"/>
    <property type="match status" value="1"/>
</dbReference>
<dbReference type="Pfam" id="PF00534">
    <property type="entry name" value="Glycos_transf_1"/>
    <property type="match status" value="1"/>
</dbReference>
<feature type="domain" description="Glycosyl transferase family 1" evidence="2">
    <location>
        <begin position="176"/>
        <end position="336"/>
    </location>
</feature>
<dbReference type="EMBL" id="WNME01000007">
    <property type="protein sequence ID" value="MUB63862.1"/>
    <property type="molecule type" value="Genomic_DNA"/>
</dbReference>
<dbReference type="PANTHER" id="PTHR46401:SF2">
    <property type="entry name" value="GLYCOSYLTRANSFERASE WBBK-RELATED"/>
    <property type="match status" value="1"/>
</dbReference>
<dbReference type="GO" id="GO:0016757">
    <property type="term" value="F:glycosyltransferase activity"/>
    <property type="evidence" value="ECO:0007669"/>
    <property type="project" value="InterPro"/>
</dbReference>
<dbReference type="InterPro" id="IPR001296">
    <property type="entry name" value="Glyco_trans_1"/>
</dbReference>
<protein>
    <submittedName>
        <fullName evidence="3">Glycosyltransferase</fullName>
    </submittedName>
</protein>
<gene>
    <name evidence="3" type="ORF">GNE07_12445</name>
</gene>
<name>A0AAW9WFY4_9FIRM</name>
<dbReference type="SUPFAM" id="SSF53756">
    <property type="entry name" value="UDP-Glycosyltransferase/glycogen phosphorylase"/>
    <property type="match status" value="1"/>
</dbReference>
<reference evidence="3 4" key="1">
    <citation type="submission" date="2019-09" db="EMBL/GenBank/DDBJ databases">
        <title>Draft genome sequencing of Hungatella hathewayi 123Y-2.</title>
        <authorList>
            <person name="Lv Q."/>
            <person name="Li S."/>
        </authorList>
    </citation>
    <scope>NUCLEOTIDE SEQUENCE [LARGE SCALE GENOMIC DNA]</scope>
    <source>
        <strain evidence="3 4">123Y-2</strain>
    </source>
</reference>
<evidence type="ECO:0000313" key="4">
    <source>
        <dbReference type="Proteomes" id="UP000434223"/>
    </source>
</evidence>
<dbReference type="Gene3D" id="3.40.50.2000">
    <property type="entry name" value="Glycogen Phosphorylase B"/>
    <property type="match status" value="1"/>
</dbReference>
<sequence>MKIVIMHQTITNHDAIGNDIEAMYQIFSKTFECSCYAQNQFNTAVTYIDEEELRQYLSDSENLVIYHHSVYWEQGEKILESCKCKILFRYHNITPPSFFENYNEHHFLQCDRGRKQTLRFQEKYKDAFWLSASVYNTLDLNNVSQSKIGICPPFHKIESWGKSAPDEAILQDLLTNKTLNLLFVGRVAPNKGHLFLIDALYKYCINWGSNIKLRIIGKFDDSLLKYNQEIQECIRGYGLNNNVEFIGEITDATLISYYLGSDIFVCASEHEGFCVPIVEAQYFQLPIIALSSTAVTETLGSNQILMHRDTKKFASAISVIEKNLEYRDFLRKNGKRNFDTRFTFHNIEKNLKTIFNERMEIKL</sequence>
<dbReference type="CDD" id="cd03801">
    <property type="entry name" value="GT4_PimA-like"/>
    <property type="match status" value="1"/>
</dbReference>
<proteinExistence type="predicted"/>
<dbReference type="AlphaFoldDB" id="A0AAW9WFY4"/>
<organism evidence="3 4">
    <name type="scientific">Hungatella hathewayi</name>
    <dbReference type="NCBI Taxonomy" id="154046"/>
    <lineage>
        <taxon>Bacteria</taxon>
        <taxon>Bacillati</taxon>
        <taxon>Bacillota</taxon>
        <taxon>Clostridia</taxon>
        <taxon>Lachnospirales</taxon>
        <taxon>Lachnospiraceae</taxon>
        <taxon>Hungatella</taxon>
    </lineage>
</organism>
<keyword evidence="1" id="KW-0808">Transferase</keyword>
<dbReference type="Proteomes" id="UP000434223">
    <property type="component" value="Unassembled WGS sequence"/>
</dbReference>
<dbReference type="RefSeq" id="WP_055651189.1">
    <property type="nucleotide sequence ID" value="NZ_CABJBJ010000028.1"/>
</dbReference>
<evidence type="ECO:0000256" key="1">
    <source>
        <dbReference type="ARBA" id="ARBA00022679"/>
    </source>
</evidence>
<evidence type="ECO:0000313" key="3">
    <source>
        <dbReference type="EMBL" id="MUB63862.1"/>
    </source>
</evidence>
<dbReference type="GO" id="GO:0009103">
    <property type="term" value="P:lipopolysaccharide biosynthetic process"/>
    <property type="evidence" value="ECO:0007669"/>
    <property type="project" value="TreeGrafter"/>
</dbReference>
<accession>A0AAW9WFY4</accession>
<evidence type="ECO:0000259" key="2">
    <source>
        <dbReference type="Pfam" id="PF00534"/>
    </source>
</evidence>
<comment type="caution">
    <text evidence="3">The sequence shown here is derived from an EMBL/GenBank/DDBJ whole genome shotgun (WGS) entry which is preliminary data.</text>
</comment>